<organism evidence="3 4">
    <name type="scientific">Streptomyces gardneri</name>
    <dbReference type="NCBI Taxonomy" id="66892"/>
    <lineage>
        <taxon>Bacteria</taxon>
        <taxon>Bacillati</taxon>
        <taxon>Actinomycetota</taxon>
        <taxon>Actinomycetes</taxon>
        <taxon>Kitasatosporales</taxon>
        <taxon>Streptomycetaceae</taxon>
        <taxon>Streptomyces</taxon>
    </lineage>
</organism>
<dbReference type="InterPro" id="IPR007295">
    <property type="entry name" value="DUF402"/>
</dbReference>
<comment type="caution">
    <text evidence="3">The sequence shown here is derived from an EMBL/GenBank/DDBJ whole genome shotgun (WGS) entry which is preliminary data.</text>
</comment>
<proteinExistence type="predicted"/>
<dbReference type="PANTHER" id="PTHR39159">
    <property type="match status" value="1"/>
</dbReference>
<dbReference type="Pfam" id="PF04167">
    <property type="entry name" value="DUF402"/>
    <property type="match status" value="1"/>
</dbReference>
<accession>A0A4Y3RR69</accession>
<evidence type="ECO:0000256" key="1">
    <source>
        <dbReference type="ARBA" id="ARBA00022801"/>
    </source>
</evidence>
<evidence type="ECO:0000259" key="2">
    <source>
        <dbReference type="Pfam" id="PF04167"/>
    </source>
</evidence>
<dbReference type="OrthoDB" id="3815685at2"/>
<dbReference type="InterPro" id="IPR035930">
    <property type="entry name" value="FomD-like_sf"/>
</dbReference>
<sequence length="217" mass="24983">MRSFEVGESIARRDVHRSGRVWSEQALRVIDDTDQALITACAPGAQVRWPALYARARAEDDRSVRTEAFDALATGEWQLADAVWQETELVLWKPPETWFSVNAFYIPDEERDGGRRLRNWYVNFERPTIRNPGGFDTFDLAVDLLVAPDLTSWHWKDEDEYAHLRRLGVITDTEHHAVNAARGQALAMIAQHTGVFADAERWAVWRWDPAWPAPTWV</sequence>
<name>A0A4Y3RR69_9ACTN</name>
<evidence type="ECO:0000313" key="4">
    <source>
        <dbReference type="Proteomes" id="UP000315226"/>
    </source>
</evidence>
<keyword evidence="4" id="KW-1185">Reference proteome</keyword>
<dbReference type="Proteomes" id="UP000315226">
    <property type="component" value="Unassembled WGS sequence"/>
</dbReference>
<dbReference type="EMBL" id="BJMN01000040">
    <property type="protein sequence ID" value="GEB60206.1"/>
    <property type="molecule type" value="Genomic_DNA"/>
</dbReference>
<dbReference type="SUPFAM" id="SSF159234">
    <property type="entry name" value="FomD-like"/>
    <property type="match status" value="1"/>
</dbReference>
<dbReference type="PANTHER" id="PTHR39159:SF1">
    <property type="entry name" value="UPF0374 PROTEIN YGAC"/>
    <property type="match status" value="1"/>
</dbReference>
<gene>
    <name evidence="3" type="ORF">SGA01_58110</name>
</gene>
<protein>
    <recommendedName>
        <fullName evidence="2">DUF402 domain-containing protein</fullName>
    </recommendedName>
</protein>
<evidence type="ECO:0000313" key="3">
    <source>
        <dbReference type="EMBL" id="GEB60206.1"/>
    </source>
</evidence>
<dbReference type="GO" id="GO:0016787">
    <property type="term" value="F:hydrolase activity"/>
    <property type="evidence" value="ECO:0007669"/>
    <property type="project" value="UniProtKB-KW"/>
</dbReference>
<reference evidence="3 4" key="1">
    <citation type="submission" date="2019-06" db="EMBL/GenBank/DDBJ databases">
        <title>Whole genome shotgun sequence of Streptomyces gardneri NBRC 12865.</title>
        <authorList>
            <person name="Hosoyama A."/>
            <person name="Uohara A."/>
            <person name="Ohji S."/>
            <person name="Ichikawa N."/>
        </authorList>
    </citation>
    <scope>NUCLEOTIDE SEQUENCE [LARGE SCALE GENOMIC DNA]</scope>
    <source>
        <strain evidence="3 4">NBRC 12865</strain>
    </source>
</reference>
<keyword evidence="1" id="KW-0378">Hydrolase</keyword>
<dbReference type="InterPro" id="IPR050212">
    <property type="entry name" value="Ntdp-like"/>
</dbReference>
<feature type="domain" description="DUF402" evidence="2">
    <location>
        <begin position="62"/>
        <end position="193"/>
    </location>
</feature>
<dbReference type="RefSeq" id="WP_141299839.1">
    <property type="nucleotide sequence ID" value="NZ_BJMN01000040.1"/>
</dbReference>
<dbReference type="AlphaFoldDB" id="A0A4Y3RR69"/>
<dbReference type="Gene3D" id="2.40.380.10">
    <property type="entry name" value="FomD-like"/>
    <property type="match status" value="1"/>
</dbReference>